<dbReference type="PROSITE" id="PS00941">
    <property type="entry name" value="CARBOXYLESTERASE_B_2"/>
    <property type="match status" value="1"/>
</dbReference>
<accession>A0A1G8ZZC6</accession>
<keyword evidence="3" id="KW-1185">Reference proteome</keyword>
<dbReference type="OrthoDB" id="9775851at2"/>
<dbReference type="RefSeq" id="WP_089679546.1">
    <property type="nucleotide sequence ID" value="NZ_FNFO01000002.1"/>
</dbReference>
<organism evidence="2 3">
    <name type="scientific">Catalinimonas alkaloidigena</name>
    <dbReference type="NCBI Taxonomy" id="1075417"/>
    <lineage>
        <taxon>Bacteria</taxon>
        <taxon>Pseudomonadati</taxon>
        <taxon>Bacteroidota</taxon>
        <taxon>Cytophagia</taxon>
        <taxon>Cytophagales</taxon>
        <taxon>Catalimonadaceae</taxon>
        <taxon>Catalinimonas</taxon>
    </lineage>
</organism>
<reference evidence="2 3" key="1">
    <citation type="submission" date="2016-10" db="EMBL/GenBank/DDBJ databases">
        <authorList>
            <person name="de Groot N.N."/>
        </authorList>
    </citation>
    <scope>NUCLEOTIDE SEQUENCE [LARGE SCALE GENOMIC DNA]</scope>
    <source>
        <strain evidence="2 3">DSM 25186</strain>
    </source>
</reference>
<dbReference type="EMBL" id="FNFO01000002">
    <property type="protein sequence ID" value="SDK20479.1"/>
    <property type="molecule type" value="Genomic_DNA"/>
</dbReference>
<dbReference type="InterPro" id="IPR006311">
    <property type="entry name" value="TAT_signal"/>
</dbReference>
<protein>
    <submittedName>
        <fullName evidence="2">Para-nitrobenzyl esterase</fullName>
    </submittedName>
</protein>
<evidence type="ECO:0000313" key="3">
    <source>
        <dbReference type="Proteomes" id="UP000198510"/>
    </source>
</evidence>
<evidence type="ECO:0000313" key="2">
    <source>
        <dbReference type="EMBL" id="SDK20479.1"/>
    </source>
</evidence>
<dbReference type="InterPro" id="IPR050309">
    <property type="entry name" value="Type-B_Carboxylest/Lipase"/>
</dbReference>
<gene>
    <name evidence="2" type="ORF">SAMN05421823_102136</name>
</gene>
<feature type="domain" description="Carboxylesterase type B" evidence="1">
    <location>
        <begin position="46"/>
        <end position="526"/>
    </location>
</feature>
<dbReference type="PROSITE" id="PS51318">
    <property type="entry name" value="TAT"/>
    <property type="match status" value="1"/>
</dbReference>
<proteinExistence type="predicted"/>
<dbReference type="Gene3D" id="3.40.50.1820">
    <property type="entry name" value="alpha/beta hydrolase"/>
    <property type="match status" value="1"/>
</dbReference>
<dbReference type="PANTHER" id="PTHR11559">
    <property type="entry name" value="CARBOXYLESTERASE"/>
    <property type="match status" value="1"/>
</dbReference>
<name>A0A1G8ZZC6_9BACT</name>
<dbReference type="Proteomes" id="UP000198510">
    <property type="component" value="Unassembled WGS sequence"/>
</dbReference>
<dbReference type="Pfam" id="PF00135">
    <property type="entry name" value="COesterase"/>
    <property type="match status" value="1"/>
</dbReference>
<evidence type="ECO:0000259" key="1">
    <source>
        <dbReference type="Pfam" id="PF00135"/>
    </source>
</evidence>
<dbReference type="InterPro" id="IPR002018">
    <property type="entry name" value="CarbesteraseB"/>
</dbReference>
<dbReference type="InterPro" id="IPR019819">
    <property type="entry name" value="Carboxylesterase_B_CS"/>
</dbReference>
<dbReference type="InterPro" id="IPR029058">
    <property type="entry name" value="AB_hydrolase_fold"/>
</dbReference>
<dbReference type="SUPFAM" id="SSF53474">
    <property type="entry name" value="alpha/beta-Hydrolases"/>
    <property type="match status" value="1"/>
</dbReference>
<dbReference type="STRING" id="1075417.SAMN05421823_102136"/>
<sequence length="547" mass="59134">MSAFANDSHHDSTTVGRRKFIQTTALVAGAATLFPASLVAGARANDPVLPTKYGKVRGTTQSGVHTFKGIRYGADTSSRRFRPALPPEPWKDTRPALDYGASAPQTGDATRSEDCLFLNVWTPALGDGGKRPILFYIHGGAYSNGSGSSPLTDGTHVCTRGDVVVVSVNHRLNAFGYLYLAPFGGPDYAASGNVGQLDLVMALQWVQDHAAALGGDPNNVTVFGQSGGGAKIATLMAMPAAKGLFHKAWTMSGQQVTAMGHRAATQRAERYLEALHLTPADYKTLTTLPVDALLDATKVPDFSRVEDKSLHFCPVLDSTVLPRHPFYPDATPQSAGIPMVIGNTHDETRAFLGGIPGVHELQWEQLPELITLHQFVDLKADVVIETYRQLYPDYSPTEVFFAATTAGRSWRGAVIEAEERAKQAEAMPDAAATYVYQLDWPSPIRDGKLGASHGMDIPLVFGTTAAPRSPSGDSASARQMADVMSDTLLAFAKTGDPNHAGLPTWTPYTLEKRETMVFDEHSRLENDPRGGERELYSRVPFMQRGTY</sequence>
<dbReference type="AlphaFoldDB" id="A0A1G8ZZC6"/>